<protein>
    <submittedName>
        <fullName evidence="1">Uncharacterized protein</fullName>
    </submittedName>
</protein>
<dbReference type="PIRSF" id="PIRSF025479">
    <property type="entry name" value="UCP025479"/>
    <property type="match status" value="1"/>
</dbReference>
<dbReference type="EMBL" id="MT040195">
    <property type="protein sequence ID" value="QNV47785.1"/>
    <property type="molecule type" value="Genomic_DNA"/>
</dbReference>
<sequence length="184" mass="21462">MATIRNKSLLRSLVEQEQHQQQESSNSGFRQVPVTDLKKVSRAISILQQSNSTLAKLVNNLQVYYERKYKSKVLELQAALQIKTQKIAEIETDLMVEYLFVIKIRNRVYLLDKFERVNRYLSENQECRVILCRILKSSDVERALISALAVSKCPERICVNGDEIIFQNISDLDKFENELRIMYS</sequence>
<name>A0ABX6TQ54_9ABAC</name>
<dbReference type="GeneID" id="80539047"/>
<organism evidence="1 2">
    <name type="scientific">Spodoptera eridania nucleopolyhedrovirus</name>
    <dbReference type="NCBI Taxonomy" id="2315721"/>
    <lineage>
        <taxon>Viruses</taxon>
        <taxon>Viruses incertae sedis</taxon>
        <taxon>Naldaviricetes</taxon>
        <taxon>Lefavirales</taxon>
        <taxon>Baculoviridae</taxon>
        <taxon>Alphabaculovirus</taxon>
        <taxon>Alphabaculovirus speridaniae</taxon>
    </lineage>
</organism>
<dbReference type="Proteomes" id="UP000831439">
    <property type="component" value="Segment"/>
</dbReference>
<dbReference type="RefSeq" id="YP_010800443.1">
    <property type="nucleotide sequence ID" value="NC_076869.1"/>
</dbReference>
<keyword evidence="2" id="KW-1185">Reference proteome</keyword>
<accession>A0ABX6TQ54</accession>
<evidence type="ECO:0000313" key="2">
    <source>
        <dbReference type="Proteomes" id="UP000831439"/>
    </source>
</evidence>
<proteinExistence type="predicted"/>
<reference evidence="1 2" key="1">
    <citation type="journal article" date="2020" name="Genomics">
        <title>Characterization of a novel alphabaculovirus isolated from the Southern armyworm, Spodoptera eridania (Cramer, 1782) (Lepidoptera: Noctuidae) and the evolution of odv-e66, a bacterium-acquired baculoviral chondroitinase gene.</title>
        <authorList>
            <person name="Rodrigues D.T."/>
            <person name="Peterson L."/>
            <person name="de Oliveira L.B."/>
            <person name="Sosa-Gomez D.R."/>
            <person name="Ribeiro B.M."/>
            <person name="Ardisson-Araujo D.M.P."/>
        </authorList>
    </citation>
    <scope>NUCLEOTIDE SEQUENCE [LARGE SCALE GENOMIC DNA]</scope>
    <source>
        <strain evidence="1">CNPSo-165</strain>
    </source>
</reference>
<dbReference type="InterPro" id="IPR016829">
    <property type="entry name" value="SfNPV_sf27"/>
</dbReference>
<evidence type="ECO:0000313" key="1">
    <source>
        <dbReference type="EMBL" id="QNV47785.1"/>
    </source>
</evidence>